<dbReference type="SUPFAM" id="SSF53098">
    <property type="entry name" value="Ribonuclease H-like"/>
    <property type="match status" value="1"/>
</dbReference>
<organism evidence="2 3">
    <name type="scientific">Paxillus rubicundulus Ve08.2h10</name>
    <dbReference type="NCBI Taxonomy" id="930991"/>
    <lineage>
        <taxon>Eukaryota</taxon>
        <taxon>Fungi</taxon>
        <taxon>Dikarya</taxon>
        <taxon>Basidiomycota</taxon>
        <taxon>Agaricomycotina</taxon>
        <taxon>Agaricomycetes</taxon>
        <taxon>Agaricomycetidae</taxon>
        <taxon>Boletales</taxon>
        <taxon>Paxilineae</taxon>
        <taxon>Paxillaceae</taxon>
        <taxon>Paxillus</taxon>
    </lineage>
</organism>
<sequence length="188" mass="21772">MISQLWMLFTRLGADMQKLQVLDPSQKDVYFKKYWGKELHAQVLKNVEQLEKYTQMYGNGGPFVPEKKKGKLPQLLRELSSDEDGIAEDEYHDMDPQSPWLKEFNLYLHSATSIADSLSIVQWWGLNAQQYHVWASLAQNYLSIMASSVSSEHALYAAAQELMYEEECYDILDTPYLFLDHLTCCTIT</sequence>
<dbReference type="InParanoid" id="A0A0D0DF29"/>
<dbReference type="EMBL" id="KN826235">
    <property type="protein sequence ID" value="KIK79599.1"/>
    <property type="molecule type" value="Genomic_DNA"/>
</dbReference>
<evidence type="ECO:0000259" key="1">
    <source>
        <dbReference type="Pfam" id="PF05699"/>
    </source>
</evidence>
<evidence type="ECO:0000313" key="2">
    <source>
        <dbReference type="EMBL" id="KIK79599.1"/>
    </source>
</evidence>
<dbReference type="GO" id="GO:0046983">
    <property type="term" value="F:protein dimerization activity"/>
    <property type="evidence" value="ECO:0007669"/>
    <property type="project" value="InterPro"/>
</dbReference>
<dbReference type="Proteomes" id="UP000054538">
    <property type="component" value="Unassembled WGS sequence"/>
</dbReference>
<gene>
    <name evidence="2" type="ORF">PAXRUDRAFT_16254</name>
</gene>
<feature type="domain" description="HAT C-terminal dimerisation" evidence="1">
    <location>
        <begin position="107"/>
        <end position="158"/>
    </location>
</feature>
<accession>A0A0D0DF29</accession>
<proteinExistence type="predicted"/>
<reference evidence="3" key="2">
    <citation type="submission" date="2015-01" db="EMBL/GenBank/DDBJ databases">
        <title>Evolutionary Origins and Diversification of the Mycorrhizal Mutualists.</title>
        <authorList>
            <consortium name="DOE Joint Genome Institute"/>
            <consortium name="Mycorrhizal Genomics Consortium"/>
            <person name="Kohler A."/>
            <person name="Kuo A."/>
            <person name="Nagy L.G."/>
            <person name="Floudas D."/>
            <person name="Copeland A."/>
            <person name="Barry K.W."/>
            <person name="Cichocki N."/>
            <person name="Veneault-Fourrey C."/>
            <person name="LaButti K."/>
            <person name="Lindquist E.A."/>
            <person name="Lipzen A."/>
            <person name="Lundell T."/>
            <person name="Morin E."/>
            <person name="Murat C."/>
            <person name="Riley R."/>
            <person name="Ohm R."/>
            <person name="Sun H."/>
            <person name="Tunlid A."/>
            <person name="Henrissat B."/>
            <person name="Grigoriev I.V."/>
            <person name="Hibbett D.S."/>
            <person name="Martin F."/>
        </authorList>
    </citation>
    <scope>NUCLEOTIDE SEQUENCE [LARGE SCALE GENOMIC DNA]</scope>
    <source>
        <strain evidence="3">Ve08.2h10</strain>
    </source>
</reference>
<keyword evidence="3" id="KW-1185">Reference proteome</keyword>
<dbReference type="Pfam" id="PF05699">
    <property type="entry name" value="Dimer_Tnp_hAT"/>
    <property type="match status" value="1"/>
</dbReference>
<dbReference type="InterPro" id="IPR012337">
    <property type="entry name" value="RNaseH-like_sf"/>
</dbReference>
<name>A0A0D0DF29_9AGAM</name>
<dbReference type="AlphaFoldDB" id="A0A0D0DF29"/>
<dbReference type="HOGENOM" id="CLU_1441479_0_0_1"/>
<reference evidence="2 3" key="1">
    <citation type="submission" date="2014-04" db="EMBL/GenBank/DDBJ databases">
        <authorList>
            <consortium name="DOE Joint Genome Institute"/>
            <person name="Kuo A."/>
            <person name="Kohler A."/>
            <person name="Jargeat P."/>
            <person name="Nagy L.G."/>
            <person name="Floudas D."/>
            <person name="Copeland A."/>
            <person name="Barry K.W."/>
            <person name="Cichocki N."/>
            <person name="Veneault-Fourrey C."/>
            <person name="LaButti K."/>
            <person name="Lindquist E.A."/>
            <person name="Lipzen A."/>
            <person name="Lundell T."/>
            <person name="Morin E."/>
            <person name="Murat C."/>
            <person name="Sun H."/>
            <person name="Tunlid A."/>
            <person name="Henrissat B."/>
            <person name="Grigoriev I.V."/>
            <person name="Hibbett D.S."/>
            <person name="Martin F."/>
            <person name="Nordberg H.P."/>
            <person name="Cantor M.N."/>
            <person name="Hua S.X."/>
        </authorList>
    </citation>
    <scope>NUCLEOTIDE SEQUENCE [LARGE SCALE GENOMIC DNA]</scope>
    <source>
        <strain evidence="2 3">Ve08.2h10</strain>
    </source>
</reference>
<evidence type="ECO:0000313" key="3">
    <source>
        <dbReference type="Proteomes" id="UP000054538"/>
    </source>
</evidence>
<dbReference type="OrthoDB" id="2690041at2759"/>
<protein>
    <recommendedName>
        <fullName evidence="1">HAT C-terminal dimerisation domain-containing protein</fullName>
    </recommendedName>
</protein>
<dbReference type="InterPro" id="IPR008906">
    <property type="entry name" value="HATC_C_dom"/>
</dbReference>